<evidence type="ECO:0000256" key="6">
    <source>
        <dbReference type="ARBA" id="ARBA00023159"/>
    </source>
</evidence>
<evidence type="ECO:0000256" key="4">
    <source>
        <dbReference type="ARBA" id="ARBA00023015"/>
    </source>
</evidence>
<protein>
    <recommendedName>
        <fullName evidence="3">Mediator of RNA polymerase II transcription subunit 28</fullName>
    </recommendedName>
    <alternativeName>
        <fullName evidence="9">Mediator complex subunit 28</fullName>
    </alternativeName>
</protein>
<dbReference type="Proteomes" id="UP000192247">
    <property type="component" value="Unassembled WGS sequence"/>
</dbReference>
<dbReference type="AlphaFoldDB" id="A0A1V9XYQ1"/>
<evidence type="ECO:0000256" key="11">
    <source>
        <dbReference type="SAM" id="MobiDB-lite"/>
    </source>
</evidence>
<gene>
    <name evidence="12" type="ORF">BIW11_06325</name>
</gene>
<keyword evidence="8" id="KW-0539">Nucleus</keyword>
<dbReference type="GO" id="GO:0016592">
    <property type="term" value="C:mediator complex"/>
    <property type="evidence" value="ECO:0007669"/>
    <property type="project" value="TreeGrafter"/>
</dbReference>
<evidence type="ECO:0000256" key="5">
    <source>
        <dbReference type="ARBA" id="ARBA00023054"/>
    </source>
</evidence>
<dbReference type="InterPro" id="IPR021640">
    <property type="entry name" value="Mediator_Med28"/>
</dbReference>
<dbReference type="FunCoup" id="A0A1V9XYQ1">
    <property type="interactions" value="1454"/>
</dbReference>
<feature type="coiled-coil region" evidence="10">
    <location>
        <begin position="70"/>
        <end position="97"/>
    </location>
</feature>
<organism evidence="12 13">
    <name type="scientific">Tropilaelaps mercedesae</name>
    <dbReference type="NCBI Taxonomy" id="418985"/>
    <lineage>
        <taxon>Eukaryota</taxon>
        <taxon>Metazoa</taxon>
        <taxon>Ecdysozoa</taxon>
        <taxon>Arthropoda</taxon>
        <taxon>Chelicerata</taxon>
        <taxon>Arachnida</taxon>
        <taxon>Acari</taxon>
        <taxon>Parasitiformes</taxon>
        <taxon>Mesostigmata</taxon>
        <taxon>Gamasina</taxon>
        <taxon>Dermanyssoidea</taxon>
        <taxon>Laelapidae</taxon>
        <taxon>Tropilaelaps</taxon>
    </lineage>
</organism>
<feature type="region of interest" description="Disordered" evidence="11">
    <location>
        <begin position="190"/>
        <end position="219"/>
    </location>
</feature>
<evidence type="ECO:0000256" key="3">
    <source>
        <dbReference type="ARBA" id="ARBA00019683"/>
    </source>
</evidence>
<comment type="caution">
    <text evidence="12">The sequence shown here is derived from an EMBL/GenBank/DDBJ whole genome shotgun (WGS) entry which is preliminary data.</text>
</comment>
<name>A0A1V9XYQ1_9ACAR</name>
<keyword evidence="5 10" id="KW-0175">Coiled coil</keyword>
<sequence length="219" mass="23023">MSNTLVDELEAAFQACLAAAKNPDHFGPRDNHDERKAGVEQTVQKFLDTARQMECFFLQKRLVVSPQKAVQFIMEDNMELKNELARKEQLIEKYHTKLSDWQRLVNDASICGLGSGGGGGPSGQRGGAQGQPPQGPPMGVQGGAQMMGGGGQIMGVPQLGGMPPQQMVGSGGMISSANQQLGGGPLAYLERTTSNIGTPPSAGGHPMGGMPQGPPDGRR</sequence>
<proteinExistence type="inferred from homology"/>
<dbReference type="PANTHER" id="PTHR13512">
    <property type="entry name" value="MEDIATOR COMPLEX SUBUNIT 28"/>
    <property type="match status" value="1"/>
</dbReference>
<evidence type="ECO:0000313" key="12">
    <source>
        <dbReference type="EMBL" id="OQR78563.1"/>
    </source>
</evidence>
<dbReference type="EMBL" id="MNPL01002079">
    <property type="protein sequence ID" value="OQR78563.1"/>
    <property type="molecule type" value="Genomic_DNA"/>
</dbReference>
<evidence type="ECO:0000256" key="7">
    <source>
        <dbReference type="ARBA" id="ARBA00023163"/>
    </source>
</evidence>
<evidence type="ECO:0000256" key="2">
    <source>
        <dbReference type="ARBA" id="ARBA00005571"/>
    </source>
</evidence>
<evidence type="ECO:0000256" key="9">
    <source>
        <dbReference type="ARBA" id="ARBA00031964"/>
    </source>
</evidence>
<comment type="similarity">
    <text evidence="2">Belongs to the Mediator complex subunit 28 family.</text>
</comment>
<keyword evidence="6" id="KW-0010">Activator</keyword>
<feature type="compositionally biased region" description="Gly residues" evidence="11">
    <location>
        <begin position="115"/>
        <end position="129"/>
    </location>
</feature>
<keyword evidence="13" id="KW-1185">Reference proteome</keyword>
<dbReference type="OrthoDB" id="2286203at2759"/>
<dbReference type="InParanoid" id="A0A1V9XYQ1"/>
<evidence type="ECO:0000256" key="8">
    <source>
        <dbReference type="ARBA" id="ARBA00023242"/>
    </source>
</evidence>
<dbReference type="Pfam" id="PF11594">
    <property type="entry name" value="Med28"/>
    <property type="match status" value="1"/>
</dbReference>
<keyword evidence="7" id="KW-0804">Transcription</keyword>
<feature type="region of interest" description="Disordered" evidence="11">
    <location>
        <begin position="115"/>
        <end position="142"/>
    </location>
</feature>
<evidence type="ECO:0000256" key="1">
    <source>
        <dbReference type="ARBA" id="ARBA00004123"/>
    </source>
</evidence>
<reference evidence="12 13" key="1">
    <citation type="journal article" date="2017" name="Gigascience">
        <title>Draft genome of the honey bee ectoparasitic mite, Tropilaelaps mercedesae, is shaped by the parasitic life history.</title>
        <authorList>
            <person name="Dong X."/>
            <person name="Armstrong S.D."/>
            <person name="Xia D."/>
            <person name="Makepeace B.L."/>
            <person name="Darby A.C."/>
            <person name="Kadowaki T."/>
        </authorList>
    </citation>
    <scope>NUCLEOTIDE SEQUENCE [LARGE SCALE GENOMIC DNA]</scope>
    <source>
        <strain evidence="12">Wuxi-XJTLU</strain>
    </source>
</reference>
<dbReference type="PANTHER" id="PTHR13512:SF2">
    <property type="entry name" value="MEDIATOR OF RNA POLYMERASE II TRANSCRIPTION SUBUNIT 28"/>
    <property type="match status" value="1"/>
</dbReference>
<comment type="subcellular location">
    <subcellularLocation>
        <location evidence="1">Nucleus</location>
    </subcellularLocation>
</comment>
<dbReference type="STRING" id="418985.A0A1V9XYQ1"/>
<evidence type="ECO:0000313" key="13">
    <source>
        <dbReference type="Proteomes" id="UP000192247"/>
    </source>
</evidence>
<accession>A0A1V9XYQ1</accession>
<evidence type="ECO:0000256" key="10">
    <source>
        <dbReference type="SAM" id="Coils"/>
    </source>
</evidence>
<keyword evidence="4" id="KW-0805">Transcription regulation</keyword>